<dbReference type="PaxDb" id="4097-A0A1S4AHG5"/>
<reference evidence="1" key="1">
    <citation type="submission" date="2025-08" db="UniProtKB">
        <authorList>
            <consortium name="RefSeq"/>
        </authorList>
    </citation>
    <scope>IDENTIFICATION</scope>
</reference>
<organism evidence="1">
    <name type="scientific">Nicotiana tabacum</name>
    <name type="common">Common tobacco</name>
    <dbReference type="NCBI Taxonomy" id="4097"/>
    <lineage>
        <taxon>Eukaryota</taxon>
        <taxon>Viridiplantae</taxon>
        <taxon>Streptophyta</taxon>
        <taxon>Embryophyta</taxon>
        <taxon>Tracheophyta</taxon>
        <taxon>Spermatophyta</taxon>
        <taxon>Magnoliopsida</taxon>
        <taxon>eudicotyledons</taxon>
        <taxon>Gunneridae</taxon>
        <taxon>Pentapetalae</taxon>
        <taxon>asterids</taxon>
        <taxon>lamiids</taxon>
        <taxon>Solanales</taxon>
        <taxon>Solanaceae</taxon>
        <taxon>Nicotianoideae</taxon>
        <taxon>Nicotianeae</taxon>
        <taxon>Nicotiana</taxon>
    </lineage>
</organism>
<accession>A0A1S4AHG5</accession>
<dbReference type="KEGG" id="nta:107797735"/>
<evidence type="ECO:0000313" key="1">
    <source>
        <dbReference type="RefSeq" id="XP_016476145.1"/>
    </source>
</evidence>
<dbReference type="RefSeq" id="XP_016476145.1">
    <property type="nucleotide sequence ID" value="XM_016620659.1"/>
</dbReference>
<name>A0A1S4AHG5_TOBAC</name>
<dbReference type="OrthoDB" id="10379999at2759"/>
<proteinExistence type="predicted"/>
<protein>
    <submittedName>
        <fullName evidence="1">Uncharacterized protein</fullName>
    </submittedName>
</protein>
<dbReference type="AlphaFoldDB" id="A0A1S4AHG5"/>
<sequence length="134" mass="14878">MRRYTEDHRVNRGSSATNELLHLLRQQEPAGSGIDHQYLLSRSKRPLSAVVDNPHRIDSVGVSRLRLESSFPTASQSMLSHSRGPLATPSFAYYRQIGSGQSPGSVYGVGSFPSSFQSHERGPYGGHSSIYRRY</sequence>
<gene>
    <name evidence="1" type="primary">LOC107797735</name>
</gene>